<sequence length="249" mass="28670">MRQMTFMRLVCTEVEILLNGQDSLAVLKNQMKASQRHMSIRGEVLSARKILDAHLSPRTDMYLWEKELIGDLVKHSEDMISNNQVSIESLRIVDRSYFRRHGKLISVDVHQLVLPAKNYWSSELLSVGIEVLEKLDRSLQVGNREGRYQDAKTLKKFVTSSTENFVAYMFPLDWRKSMRENMISLRRTDASKNVLHQVIVEYVSLKNELSSAQIGRIAMIILGSGKLNLTLCNKLVKKLECNPPWKGLH</sequence>
<dbReference type="EMBL" id="JBEDUW010000004">
    <property type="protein sequence ID" value="KAK9932164.1"/>
    <property type="molecule type" value="Genomic_DNA"/>
</dbReference>
<name>A0AAW1X6M6_RUBAR</name>
<evidence type="ECO:0000313" key="2">
    <source>
        <dbReference type="Proteomes" id="UP001457282"/>
    </source>
</evidence>
<reference evidence="1 2" key="1">
    <citation type="journal article" date="2023" name="G3 (Bethesda)">
        <title>A chromosome-length genome assembly and annotation of blackberry (Rubus argutus, cv. 'Hillquist').</title>
        <authorList>
            <person name="Bruna T."/>
            <person name="Aryal R."/>
            <person name="Dudchenko O."/>
            <person name="Sargent D.J."/>
            <person name="Mead D."/>
            <person name="Buti M."/>
            <person name="Cavallini A."/>
            <person name="Hytonen T."/>
            <person name="Andres J."/>
            <person name="Pham M."/>
            <person name="Weisz D."/>
            <person name="Mascagni F."/>
            <person name="Usai G."/>
            <person name="Natali L."/>
            <person name="Bassil N."/>
            <person name="Fernandez G.E."/>
            <person name="Lomsadze A."/>
            <person name="Armour M."/>
            <person name="Olukolu B."/>
            <person name="Poorten T."/>
            <person name="Britton C."/>
            <person name="Davik J."/>
            <person name="Ashrafi H."/>
            <person name="Aiden E.L."/>
            <person name="Borodovsky M."/>
            <person name="Worthington M."/>
        </authorList>
    </citation>
    <scope>NUCLEOTIDE SEQUENCE [LARGE SCALE GENOMIC DNA]</scope>
    <source>
        <strain evidence="1">PI 553951</strain>
    </source>
</reference>
<proteinExistence type="predicted"/>
<dbReference type="AlphaFoldDB" id="A0AAW1X6M6"/>
<dbReference type="PANTHER" id="PTHR21529:SF4">
    <property type="entry name" value="TPR AND ANKYRIN REPEAT-CONTAINING PROTEIN 1"/>
    <property type="match status" value="1"/>
</dbReference>
<dbReference type="InterPro" id="IPR039904">
    <property type="entry name" value="TRANK1"/>
</dbReference>
<dbReference type="Proteomes" id="UP001457282">
    <property type="component" value="Unassembled WGS sequence"/>
</dbReference>
<dbReference type="PANTHER" id="PTHR21529">
    <property type="entry name" value="MAMMARY TURMOR VIRUS RECEPTOR HOMOLOG 1, 2 MTVR1, 2"/>
    <property type="match status" value="1"/>
</dbReference>
<comment type="caution">
    <text evidence="1">The sequence shown here is derived from an EMBL/GenBank/DDBJ whole genome shotgun (WGS) entry which is preliminary data.</text>
</comment>
<protein>
    <submittedName>
        <fullName evidence="1">Uncharacterized protein</fullName>
    </submittedName>
</protein>
<gene>
    <name evidence="1" type="ORF">M0R45_019412</name>
</gene>
<organism evidence="1 2">
    <name type="scientific">Rubus argutus</name>
    <name type="common">Southern blackberry</name>
    <dbReference type="NCBI Taxonomy" id="59490"/>
    <lineage>
        <taxon>Eukaryota</taxon>
        <taxon>Viridiplantae</taxon>
        <taxon>Streptophyta</taxon>
        <taxon>Embryophyta</taxon>
        <taxon>Tracheophyta</taxon>
        <taxon>Spermatophyta</taxon>
        <taxon>Magnoliopsida</taxon>
        <taxon>eudicotyledons</taxon>
        <taxon>Gunneridae</taxon>
        <taxon>Pentapetalae</taxon>
        <taxon>rosids</taxon>
        <taxon>fabids</taxon>
        <taxon>Rosales</taxon>
        <taxon>Rosaceae</taxon>
        <taxon>Rosoideae</taxon>
        <taxon>Rosoideae incertae sedis</taxon>
        <taxon>Rubus</taxon>
    </lineage>
</organism>
<keyword evidence="2" id="KW-1185">Reference proteome</keyword>
<accession>A0AAW1X6M6</accession>
<evidence type="ECO:0000313" key="1">
    <source>
        <dbReference type="EMBL" id="KAK9932164.1"/>
    </source>
</evidence>